<gene>
    <name evidence="1" type="ORF">ENLAB_32440</name>
</gene>
<accession>A0ABN6NUM7</accession>
<proteinExistence type="predicted"/>
<dbReference type="Proteomes" id="UP000831692">
    <property type="component" value="Chromosome"/>
</dbReference>
<dbReference type="EMBL" id="AP025635">
    <property type="protein sequence ID" value="BDG69680.1"/>
    <property type="molecule type" value="Genomic_DNA"/>
</dbReference>
<dbReference type="RefSeq" id="WP_244352073.1">
    <property type="nucleotide sequence ID" value="NZ_AP025635.1"/>
</dbReference>
<protein>
    <submittedName>
        <fullName evidence="1">Uncharacterized protein</fullName>
    </submittedName>
</protein>
<name>A0ABN6NUM7_9ENTE</name>
<keyword evidence="2" id="KW-1185">Reference proteome</keyword>
<evidence type="ECO:0000313" key="2">
    <source>
        <dbReference type="Proteomes" id="UP000831692"/>
    </source>
</evidence>
<dbReference type="GeneID" id="83459267"/>
<organism evidence="1 2">
    <name type="scientific">Enterococcus innesii</name>
    <dbReference type="NCBI Taxonomy" id="2839759"/>
    <lineage>
        <taxon>Bacteria</taxon>
        <taxon>Bacillati</taxon>
        <taxon>Bacillota</taxon>
        <taxon>Bacilli</taxon>
        <taxon>Lactobacillales</taxon>
        <taxon>Enterococcaceae</taxon>
        <taxon>Enterococcus</taxon>
    </lineage>
</organism>
<reference evidence="1 2" key="1">
    <citation type="submission" date="2022-03" db="EMBL/GenBank/DDBJ databases">
        <title>Complete genome sequence of Enterococcus innesii DB-1.</title>
        <authorList>
            <person name="Fukuda D."/>
            <person name="Nolasco-Hipolito C."/>
        </authorList>
    </citation>
    <scope>NUCLEOTIDE SEQUENCE [LARGE SCALE GENOMIC DNA]</scope>
    <source>
        <strain evidence="1 2">DB-1</strain>
    </source>
</reference>
<sequence>MKLTKKKLILKYTNYAIKSNSFNEASVRTFLEKEDFSPFYIYKYFENFDDLKRKSAECFVHQNLINDYVNFDNTSFPKLVTETVKYFGKHEYRDILFFDEYCGKIVMNEYYIPTLKKIFKTLPENEIAFQYATIAGILIKK</sequence>
<evidence type="ECO:0000313" key="1">
    <source>
        <dbReference type="EMBL" id="BDG69680.1"/>
    </source>
</evidence>